<dbReference type="STRING" id="1071382.H2AM62"/>
<dbReference type="GO" id="GO:0000402">
    <property type="term" value="F:crossed form four-way junction DNA binding"/>
    <property type="evidence" value="ECO:0007669"/>
    <property type="project" value="TreeGrafter"/>
</dbReference>
<evidence type="ECO:0000313" key="2">
    <source>
        <dbReference type="EMBL" id="CCF55462.1"/>
    </source>
</evidence>
<reference evidence="2 3" key="1">
    <citation type="journal article" date="2011" name="Proc. Natl. Acad. Sci. U.S.A.">
        <title>Evolutionary erosion of yeast sex chromosomes by mating-type switching accidents.</title>
        <authorList>
            <person name="Gordon J.L."/>
            <person name="Armisen D."/>
            <person name="Proux-Wera E."/>
            <person name="Oheigeartaigh S.S."/>
            <person name="Byrne K.P."/>
            <person name="Wolfe K.H."/>
        </authorList>
    </citation>
    <scope>NUCLEOTIDE SEQUENCE [LARGE SCALE GENOMIC DNA]</scope>
    <source>
        <strain evidence="3">ATCC 22294 / BCRC 22015 / CBS 2517 / CECT 1963 / NBRC 1671 / NRRL Y-8276</strain>
    </source>
</reference>
<dbReference type="GO" id="GO:0005739">
    <property type="term" value="C:mitochondrion"/>
    <property type="evidence" value="ECO:0007669"/>
    <property type="project" value="TreeGrafter"/>
</dbReference>
<gene>
    <name evidence="2" type="primary">KAFR0A00240</name>
    <name evidence="2" type="ORF">KAFR_0A00240</name>
</gene>
<dbReference type="InParanoid" id="H2AM62"/>
<sequence length="393" mass="45496">MVKDMFHTRSALNALDSYCRKTNTKTLKKLSLFLGAYLPGTASSPHPFDCASYSKSDVRTTIFNQCKKLDTLRKLSVQNGGVTILAIQLGLSHFTYSKFRCDFTGFDTVPANAVPLLEDWGHISLKDPQFLRENRTKISLHPTDTFHSMNKISDYFQKMYKSDFYVLQRPRQKFRIANAEQFQQRSQLLEYAITLNVYEHLLFSSFQNSTKDLVNDDINEIVTISDARAIPKMWSVYTPIRASLRDSFGTGSEEAKLRVYSGKVQSTIMVETTRRILENCLDPKFQDYSINISPDWDFRLQNTIPLTPDWRIRDMLDLQDTKLTDVDLSSVFLEGLSWSYWFRAYVELISIVTSSGGRYEEGLLKRFNNYVKESKARFETFQKNNSCRLKTLN</sequence>
<evidence type="ECO:0000313" key="3">
    <source>
        <dbReference type="Proteomes" id="UP000005220"/>
    </source>
</evidence>
<protein>
    <recommendedName>
        <fullName evidence="1">Mitochondrial resolvase Ydc2 catalytic domain-containing protein</fullName>
    </recommendedName>
</protein>
<dbReference type="Pfam" id="PF09159">
    <property type="entry name" value="Ydc2-catalyt"/>
    <property type="match status" value="1"/>
</dbReference>
<dbReference type="InterPro" id="IPR039197">
    <property type="entry name" value="Mrs1/Cce1"/>
</dbReference>
<accession>H2AM62</accession>
<dbReference type="InterPro" id="IPR036397">
    <property type="entry name" value="RNaseH_sf"/>
</dbReference>
<dbReference type="Proteomes" id="UP000005220">
    <property type="component" value="Chromosome 1"/>
</dbReference>
<evidence type="ECO:0000259" key="1">
    <source>
        <dbReference type="Pfam" id="PF09159"/>
    </source>
</evidence>
<feature type="domain" description="Mitochondrial resolvase Ydc2 catalytic" evidence="1">
    <location>
        <begin position="84"/>
        <end position="344"/>
    </location>
</feature>
<name>H2AM62_KAZAF</name>
<dbReference type="GO" id="GO:0000403">
    <property type="term" value="F:Y-form DNA binding"/>
    <property type="evidence" value="ECO:0007669"/>
    <property type="project" value="TreeGrafter"/>
</dbReference>
<dbReference type="HOGENOM" id="CLU_055501_0_0_1"/>
<organism evidence="2 3">
    <name type="scientific">Kazachstania africana (strain ATCC 22294 / BCRC 22015 / CBS 2517 / CECT 1963 / NBRC 1671 / NRRL Y-8276)</name>
    <name type="common">Yeast</name>
    <name type="synonym">Kluyveromyces africanus</name>
    <dbReference type="NCBI Taxonomy" id="1071382"/>
    <lineage>
        <taxon>Eukaryota</taxon>
        <taxon>Fungi</taxon>
        <taxon>Dikarya</taxon>
        <taxon>Ascomycota</taxon>
        <taxon>Saccharomycotina</taxon>
        <taxon>Saccharomycetes</taxon>
        <taxon>Saccharomycetales</taxon>
        <taxon>Saccharomycetaceae</taxon>
        <taxon>Kazachstania</taxon>
    </lineage>
</organism>
<dbReference type="Gene3D" id="3.30.420.10">
    <property type="entry name" value="Ribonuclease H-like superfamily/Ribonuclease H"/>
    <property type="match status" value="1"/>
</dbReference>
<dbReference type="PANTHER" id="PTHR28072">
    <property type="entry name" value="CRUCIFORM CUTTING ENDONUCLEASE 1, MITOCHONDRIAL-RELATED"/>
    <property type="match status" value="1"/>
</dbReference>
<dbReference type="GO" id="GO:0004520">
    <property type="term" value="F:DNA endonuclease activity"/>
    <property type="evidence" value="ECO:0007669"/>
    <property type="project" value="TreeGrafter"/>
</dbReference>
<dbReference type="KEGG" id="kaf:KAFR_0A00240"/>
<dbReference type="AlphaFoldDB" id="H2AM62"/>
<dbReference type="GO" id="GO:0070336">
    <property type="term" value="F:flap-structured DNA binding"/>
    <property type="evidence" value="ECO:0007669"/>
    <property type="project" value="TreeGrafter"/>
</dbReference>
<proteinExistence type="predicted"/>
<dbReference type="EMBL" id="HE650821">
    <property type="protein sequence ID" value="CCF55462.1"/>
    <property type="molecule type" value="Genomic_DNA"/>
</dbReference>
<keyword evidence="3" id="KW-1185">Reference proteome</keyword>
<dbReference type="eggNOG" id="ENOG502S46R">
    <property type="taxonomic scope" value="Eukaryota"/>
</dbReference>
<dbReference type="InterPro" id="IPR015242">
    <property type="entry name" value="Ydc2_cat"/>
</dbReference>
<dbReference type="GeneID" id="13886448"/>
<dbReference type="PANTHER" id="PTHR28072:SF1">
    <property type="entry name" value="CRUCIFORM CUTTING ENDONUCLEASE 1, MITOCHONDRIAL-RELATED"/>
    <property type="match status" value="1"/>
</dbReference>
<dbReference type="OrthoDB" id="4041867at2759"/>
<dbReference type="RefSeq" id="XP_003954597.1">
    <property type="nucleotide sequence ID" value="XM_003954548.1"/>
</dbReference>
<dbReference type="FunCoup" id="H2AM62">
    <property type="interactions" value="45"/>
</dbReference>